<evidence type="ECO:0000313" key="3">
    <source>
        <dbReference type="Proteomes" id="UP001322138"/>
    </source>
</evidence>
<proteinExistence type="predicted"/>
<organism evidence="2 3">
    <name type="scientific">Podospora bellae-mahoneyi</name>
    <dbReference type="NCBI Taxonomy" id="2093777"/>
    <lineage>
        <taxon>Eukaryota</taxon>
        <taxon>Fungi</taxon>
        <taxon>Dikarya</taxon>
        <taxon>Ascomycota</taxon>
        <taxon>Pezizomycotina</taxon>
        <taxon>Sordariomycetes</taxon>
        <taxon>Sordariomycetidae</taxon>
        <taxon>Sordariales</taxon>
        <taxon>Podosporaceae</taxon>
        <taxon>Podospora</taxon>
    </lineage>
</organism>
<gene>
    <name evidence="2" type="ORF">QC761_503420</name>
</gene>
<feature type="compositionally biased region" description="Polar residues" evidence="1">
    <location>
        <begin position="181"/>
        <end position="193"/>
    </location>
</feature>
<name>A0ABR0FCP7_9PEZI</name>
<feature type="compositionally biased region" description="Polar residues" evidence="1">
    <location>
        <begin position="36"/>
        <end position="59"/>
    </location>
</feature>
<keyword evidence="3" id="KW-1185">Reference proteome</keyword>
<feature type="compositionally biased region" description="Basic residues" evidence="1">
    <location>
        <begin position="206"/>
        <end position="215"/>
    </location>
</feature>
<dbReference type="Proteomes" id="UP001322138">
    <property type="component" value="Unassembled WGS sequence"/>
</dbReference>
<evidence type="ECO:0008006" key="4">
    <source>
        <dbReference type="Google" id="ProtNLM"/>
    </source>
</evidence>
<dbReference type="EMBL" id="JAFFGZ010000007">
    <property type="protein sequence ID" value="KAK4641733.1"/>
    <property type="molecule type" value="Genomic_DNA"/>
</dbReference>
<feature type="region of interest" description="Disordered" evidence="1">
    <location>
        <begin position="1"/>
        <end position="258"/>
    </location>
</feature>
<dbReference type="RefSeq" id="XP_062730709.1">
    <property type="nucleotide sequence ID" value="XM_062879572.1"/>
</dbReference>
<evidence type="ECO:0000256" key="1">
    <source>
        <dbReference type="SAM" id="MobiDB-lite"/>
    </source>
</evidence>
<feature type="compositionally biased region" description="Basic and acidic residues" evidence="1">
    <location>
        <begin position="149"/>
        <end position="165"/>
    </location>
</feature>
<evidence type="ECO:0000313" key="2">
    <source>
        <dbReference type="EMBL" id="KAK4641733.1"/>
    </source>
</evidence>
<feature type="compositionally biased region" description="Basic and acidic residues" evidence="1">
    <location>
        <begin position="313"/>
        <end position="324"/>
    </location>
</feature>
<sequence length="369" mass="40189">MFTPTTEMAAPSPFSTPKRKREQILGRQIPDFPSPAHQQQQFTFSPDSSQTDDGSTSPRSCVAHRFRGLALGPTPSGGGVVLNNSSGDSTGSVRNSFGPPPDFGSAMDTSSSSEMDMDNSERGSRKRARIREVVMSDDNVTADAVTRGSLRDAEQQHQDTADKQRQSSPKSLRFAIDTGVVEQSETIANTHTTAPRAITLPSRTKPAAKKPRSRKTTPQPQAELPLPAMTLTNLPILAPKPPPAEATAAAPKPPTTVITDPLRASLTWHDDEITIYDPDDSDDDGTGINGIGFKPTAAVAYARTVKRKQQLAEYRKREEREARAWRSQRRRRGESPAVSFSGSSSDVKKKVERRRVRFLDGGAEVKVTV</sequence>
<protein>
    <recommendedName>
        <fullName evidence="4">BZIP domain-containing protein</fullName>
    </recommendedName>
</protein>
<accession>A0ABR0FCP7</accession>
<feature type="compositionally biased region" description="Low complexity" evidence="1">
    <location>
        <begin position="105"/>
        <end position="114"/>
    </location>
</feature>
<dbReference type="GeneID" id="87899054"/>
<comment type="caution">
    <text evidence="2">The sequence shown here is derived from an EMBL/GenBank/DDBJ whole genome shotgun (WGS) entry which is preliminary data.</text>
</comment>
<feature type="region of interest" description="Disordered" evidence="1">
    <location>
        <begin position="312"/>
        <end position="351"/>
    </location>
</feature>
<reference evidence="2 3" key="1">
    <citation type="journal article" date="2023" name="bioRxiv">
        <title>High-quality genome assemblies of four members of thePodospora anserinaspecies complex.</title>
        <authorList>
            <person name="Ament-Velasquez S.L."/>
            <person name="Vogan A.A."/>
            <person name="Wallerman O."/>
            <person name="Hartmann F."/>
            <person name="Gautier V."/>
            <person name="Silar P."/>
            <person name="Giraud T."/>
            <person name="Johannesson H."/>
        </authorList>
    </citation>
    <scope>NUCLEOTIDE SEQUENCE [LARGE SCALE GENOMIC DNA]</scope>
    <source>
        <strain evidence="2 3">CBS 112042</strain>
    </source>
</reference>